<evidence type="ECO:0000313" key="3">
    <source>
        <dbReference type="Proteomes" id="UP000031982"/>
    </source>
</evidence>
<protein>
    <recommendedName>
        <fullName evidence="4">3-methyladenine DNA glycosylase</fullName>
    </recommendedName>
</protein>
<organism evidence="2 3">
    <name type="scientific">Bacillus badius</name>
    <dbReference type="NCBI Taxonomy" id="1455"/>
    <lineage>
        <taxon>Bacteria</taxon>
        <taxon>Bacillati</taxon>
        <taxon>Bacillota</taxon>
        <taxon>Bacilli</taxon>
        <taxon>Bacillales</taxon>
        <taxon>Bacillaceae</taxon>
        <taxon>Pseudobacillus</taxon>
    </lineage>
</organism>
<name>A0ABR5AS09_BACBA</name>
<comment type="caution">
    <text evidence="2">The sequence shown here is derived from an EMBL/GenBank/DDBJ whole genome shotgun (WGS) entry which is preliminary data.</text>
</comment>
<dbReference type="EMBL" id="JXLP01000013">
    <property type="protein sequence ID" value="KIL77537.1"/>
    <property type="molecule type" value="Genomic_DNA"/>
</dbReference>
<evidence type="ECO:0000313" key="2">
    <source>
        <dbReference type="EMBL" id="KIL77537.1"/>
    </source>
</evidence>
<keyword evidence="3" id="KW-1185">Reference proteome</keyword>
<dbReference type="GeneID" id="92777684"/>
<proteinExistence type="predicted"/>
<dbReference type="RefSeq" id="WP_087903765.1">
    <property type="nucleotide sequence ID" value="NZ_BSSZ01000005.1"/>
</dbReference>
<feature type="region of interest" description="Disordered" evidence="1">
    <location>
        <begin position="1"/>
        <end position="43"/>
    </location>
</feature>
<dbReference type="Proteomes" id="UP000031982">
    <property type="component" value="Unassembled WGS sequence"/>
</dbReference>
<gene>
    <name evidence="2" type="ORF">SD77_1210</name>
</gene>
<evidence type="ECO:0008006" key="4">
    <source>
        <dbReference type="Google" id="ProtNLM"/>
    </source>
</evidence>
<evidence type="ECO:0000256" key="1">
    <source>
        <dbReference type="SAM" id="MobiDB-lite"/>
    </source>
</evidence>
<reference evidence="2 3" key="1">
    <citation type="submission" date="2015-01" db="EMBL/GenBank/DDBJ databases">
        <title>Genome Assembly of Bacillus badius MTCC 1458.</title>
        <authorList>
            <person name="Verma A."/>
            <person name="Khatri I."/>
            <person name="Mual P."/>
            <person name="Subramanian S."/>
            <person name="Krishnamurthi S."/>
        </authorList>
    </citation>
    <scope>NUCLEOTIDE SEQUENCE [LARGE SCALE GENOMIC DNA]</scope>
    <source>
        <strain evidence="2 3">MTCC 1458</strain>
    </source>
</reference>
<sequence>MNKKDSNYQERENLSIEQKEKKKRGEDIEPQREVDKPTARSDS</sequence>
<accession>A0ABR5AS09</accession>